<comment type="caution">
    <text evidence="2">The sequence shown here is derived from an EMBL/GenBank/DDBJ whole genome shotgun (WGS) entry which is preliminary data.</text>
</comment>
<dbReference type="InterPro" id="IPR041664">
    <property type="entry name" value="AAA_16"/>
</dbReference>
<reference evidence="2 3" key="1">
    <citation type="submission" date="2024-06" db="EMBL/GenBank/DDBJ databases">
        <title>The Natural Products Discovery Center: Release of the First 8490 Sequenced Strains for Exploring Actinobacteria Biosynthetic Diversity.</title>
        <authorList>
            <person name="Kalkreuter E."/>
            <person name="Kautsar S.A."/>
            <person name="Yang D."/>
            <person name="Bader C.D."/>
            <person name="Teijaro C.N."/>
            <person name="Fluegel L."/>
            <person name="Davis C.M."/>
            <person name="Simpson J.R."/>
            <person name="Lauterbach L."/>
            <person name="Steele A.D."/>
            <person name="Gui C."/>
            <person name="Meng S."/>
            <person name="Li G."/>
            <person name="Viehrig K."/>
            <person name="Ye F."/>
            <person name="Su P."/>
            <person name="Kiefer A.F."/>
            <person name="Nichols A."/>
            <person name="Cepeda A.J."/>
            <person name="Yan W."/>
            <person name="Fan B."/>
            <person name="Jiang Y."/>
            <person name="Adhikari A."/>
            <person name="Zheng C.-J."/>
            <person name="Schuster L."/>
            <person name="Cowan T.M."/>
            <person name="Smanski M.J."/>
            <person name="Chevrette M.G."/>
            <person name="De Carvalho L.P.S."/>
            <person name="Shen B."/>
        </authorList>
    </citation>
    <scope>NUCLEOTIDE SEQUENCE [LARGE SCALE GENOMIC DNA]</scope>
    <source>
        <strain evidence="2 3">NPDC000634</strain>
    </source>
</reference>
<dbReference type="EMBL" id="JBEPCU010000699">
    <property type="protein sequence ID" value="MER6981141.1"/>
    <property type="molecule type" value="Genomic_DNA"/>
</dbReference>
<keyword evidence="3" id="KW-1185">Reference proteome</keyword>
<dbReference type="SUPFAM" id="SSF52540">
    <property type="entry name" value="P-loop containing nucleoside triphosphate hydrolases"/>
    <property type="match status" value="1"/>
</dbReference>
<dbReference type="Pfam" id="PF13191">
    <property type="entry name" value="AAA_16"/>
    <property type="match status" value="1"/>
</dbReference>
<dbReference type="Proteomes" id="UP001458415">
    <property type="component" value="Unassembled WGS sequence"/>
</dbReference>
<dbReference type="InterPro" id="IPR027417">
    <property type="entry name" value="P-loop_NTPase"/>
</dbReference>
<proteinExistence type="predicted"/>
<keyword evidence="2" id="KW-0067">ATP-binding</keyword>
<gene>
    <name evidence="2" type="ORF">ABT317_30240</name>
</gene>
<evidence type="ECO:0000259" key="1">
    <source>
        <dbReference type="Pfam" id="PF13191"/>
    </source>
</evidence>
<evidence type="ECO:0000313" key="2">
    <source>
        <dbReference type="EMBL" id="MER6981141.1"/>
    </source>
</evidence>
<sequence length="56" mass="5757">MLGTVETRSVSPVFVGRANELDTLSDALARAAGGEPLALLIGGEAGVGKTRLIEEF</sequence>
<protein>
    <submittedName>
        <fullName evidence="2">ATP-binding protein</fullName>
    </submittedName>
</protein>
<dbReference type="GO" id="GO:0005524">
    <property type="term" value="F:ATP binding"/>
    <property type="evidence" value="ECO:0007669"/>
    <property type="project" value="UniProtKB-KW"/>
</dbReference>
<feature type="domain" description="Orc1-like AAA ATPase" evidence="1">
    <location>
        <begin position="14"/>
        <end position="56"/>
    </location>
</feature>
<dbReference type="Gene3D" id="3.40.50.300">
    <property type="entry name" value="P-loop containing nucleotide triphosphate hydrolases"/>
    <property type="match status" value="1"/>
</dbReference>
<evidence type="ECO:0000313" key="3">
    <source>
        <dbReference type="Proteomes" id="UP001458415"/>
    </source>
</evidence>
<accession>A0ABV1WAG2</accession>
<organism evidence="2 3">
    <name type="scientific">Streptomyces carpinensis</name>
    <dbReference type="NCBI Taxonomy" id="66369"/>
    <lineage>
        <taxon>Bacteria</taxon>
        <taxon>Bacillati</taxon>
        <taxon>Actinomycetota</taxon>
        <taxon>Actinomycetes</taxon>
        <taxon>Kitasatosporales</taxon>
        <taxon>Streptomycetaceae</taxon>
        <taxon>Streptomyces</taxon>
    </lineage>
</organism>
<feature type="non-terminal residue" evidence="2">
    <location>
        <position position="56"/>
    </location>
</feature>
<name>A0ABV1WAG2_9ACTN</name>
<keyword evidence="2" id="KW-0547">Nucleotide-binding</keyword>